<accession>A0A538SIL2</accession>
<evidence type="ECO:0000313" key="3">
    <source>
        <dbReference type="Proteomes" id="UP000316292"/>
    </source>
</evidence>
<gene>
    <name evidence="2" type="ORF">E6K71_00660</name>
</gene>
<protein>
    <recommendedName>
        <fullName evidence="4">Outer membrane protein beta-barrel domain-containing protein</fullName>
    </recommendedName>
</protein>
<name>A0A538SIL2_UNCEI</name>
<comment type="caution">
    <text evidence="2">The sequence shown here is derived from an EMBL/GenBank/DDBJ whole genome shotgun (WGS) entry which is preliminary data.</text>
</comment>
<evidence type="ECO:0000256" key="1">
    <source>
        <dbReference type="SAM" id="SignalP"/>
    </source>
</evidence>
<dbReference type="Gene3D" id="2.40.160.20">
    <property type="match status" value="1"/>
</dbReference>
<dbReference type="EMBL" id="VBOR01000018">
    <property type="protein sequence ID" value="TMQ51210.1"/>
    <property type="molecule type" value="Genomic_DNA"/>
</dbReference>
<reference evidence="2 3" key="1">
    <citation type="journal article" date="2019" name="Nat. Microbiol.">
        <title>Mediterranean grassland soil C-N compound turnover is dependent on rainfall and depth, and is mediated by genomically divergent microorganisms.</title>
        <authorList>
            <person name="Diamond S."/>
            <person name="Andeer P.F."/>
            <person name="Li Z."/>
            <person name="Crits-Christoph A."/>
            <person name="Burstein D."/>
            <person name="Anantharaman K."/>
            <person name="Lane K.R."/>
            <person name="Thomas B.C."/>
            <person name="Pan C."/>
            <person name="Northen T.R."/>
            <person name="Banfield J.F."/>
        </authorList>
    </citation>
    <scope>NUCLEOTIDE SEQUENCE [LARGE SCALE GENOMIC DNA]</scope>
    <source>
        <strain evidence="2">WS_1</strain>
    </source>
</reference>
<feature type="chain" id="PRO_5021913834" description="Outer membrane protein beta-barrel domain-containing protein" evidence="1">
    <location>
        <begin position="28"/>
        <end position="159"/>
    </location>
</feature>
<sequence>MVSRWRVATLAILAAALLLVTTGHAQAHTSAGLHGGFSSSPDQFVIGPHLNLSAVGEDLYVVPSGEIGFGDNVLTLAFNGDLQYRFVVHRSKVRPYAGGGMTMFFFDPDGPGGSSTNLGVNLLGGIFFGEMNRRPMFLDFKVGLTNEVPDWKLQFGFNL</sequence>
<evidence type="ECO:0000313" key="2">
    <source>
        <dbReference type="EMBL" id="TMQ51210.1"/>
    </source>
</evidence>
<organism evidence="2 3">
    <name type="scientific">Eiseniibacteriota bacterium</name>
    <dbReference type="NCBI Taxonomy" id="2212470"/>
    <lineage>
        <taxon>Bacteria</taxon>
        <taxon>Candidatus Eiseniibacteriota</taxon>
    </lineage>
</organism>
<evidence type="ECO:0008006" key="4">
    <source>
        <dbReference type="Google" id="ProtNLM"/>
    </source>
</evidence>
<dbReference type="Proteomes" id="UP000316292">
    <property type="component" value="Unassembled WGS sequence"/>
</dbReference>
<feature type="signal peptide" evidence="1">
    <location>
        <begin position="1"/>
        <end position="27"/>
    </location>
</feature>
<keyword evidence="1" id="KW-0732">Signal</keyword>
<dbReference type="AlphaFoldDB" id="A0A538SIL2"/>
<proteinExistence type="predicted"/>